<dbReference type="GeneID" id="9824293"/>
<reference evidence="2 3" key="1">
    <citation type="submission" date="2019-12" db="EMBL/GenBank/DDBJ databases">
        <title>Chromosome-level assembly of the Caenorhabditis remanei genome.</title>
        <authorList>
            <person name="Teterina A.A."/>
            <person name="Willis J.H."/>
            <person name="Phillips P.C."/>
        </authorList>
    </citation>
    <scope>NUCLEOTIDE SEQUENCE [LARGE SCALE GENOMIC DNA]</scope>
    <source>
        <strain evidence="2 3">PX506</strain>
        <tissue evidence="2">Whole organism</tissue>
    </source>
</reference>
<protein>
    <submittedName>
        <fullName evidence="2">Uncharacterized protein</fullName>
    </submittedName>
</protein>
<evidence type="ECO:0000313" key="3">
    <source>
        <dbReference type="Proteomes" id="UP000483820"/>
    </source>
</evidence>
<name>A0A6A5FU81_CAERE</name>
<gene>
    <name evidence="2" type="ORF">GCK72_022490</name>
</gene>
<evidence type="ECO:0000313" key="2">
    <source>
        <dbReference type="EMBL" id="KAF1746039.1"/>
    </source>
</evidence>
<evidence type="ECO:0000256" key="1">
    <source>
        <dbReference type="SAM" id="MobiDB-lite"/>
    </source>
</evidence>
<sequence length="229" mass="25590">MNVYCFSLLKSTMKKNVTDEQSHHRAGGPQKCAEFEWIRVWKAPESLHIDSTTTGELEDCPTDINSSCRDSTTIDVIDSIPNIESIIWFSILRRRLGKSDSETLPVGKFALYASLSALACSKVSVLLIMLYIRQRFFPPRSTHHTTPQDPHRSSTLSPTDSSCSRISPSTRIPPPIPSRAPVTSPVLQSPLLPTMTPSMKLPDPTAFEAETRIEEERKKHCVQREVSVG</sequence>
<proteinExistence type="predicted"/>
<dbReference type="KEGG" id="crq:GCK72_022490"/>
<dbReference type="RefSeq" id="XP_053578425.1">
    <property type="nucleotide sequence ID" value="XM_053734859.1"/>
</dbReference>
<comment type="caution">
    <text evidence="2">The sequence shown here is derived from an EMBL/GenBank/DDBJ whole genome shotgun (WGS) entry which is preliminary data.</text>
</comment>
<dbReference type="AlphaFoldDB" id="A0A6A5FU81"/>
<feature type="region of interest" description="Disordered" evidence="1">
    <location>
        <begin position="141"/>
        <end position="206"/>
    </location>
</feature>
<dbReference type="EMBL" id="WUAV01000006">
    <property type="protein sequence ID" value="KAF1746039.1"/>
    <property type="molecule type" value="Genomic_DNA"/>
</dbReference>
<dbReference type="Proteomes" id="UP000483820">
    <property type="component" value="Chromosome X"/>
</dbReference>
<dbReference type="CTD" id="9824293"/>
<feature type="compositionally biased region" description="Low complexity" evidence="1">
    <location>
        <begin position="153"/>
        <end position="170"/>
    </location>
</feature>
<organism evidence="2 3">
    <name type="scientific">Caenorhabditis remanei</name>
    <name type="common">Caenorhabditis vulgaris</name>
    <dbReference type="NCBI Taxonomy" id="31234"/>
    <lineage>
        <taxon>Eukaryota</taxon>
        <taxon>Metazoa</taxon>
        <taxon>Ecdysozoa</taxon>
        <taxon>Nematoda</taxon>
        <taxon>Chromadorea</taxon>
        <taxon>Rhabditida</taxon>
        <taxon>Rhabditina</taxon>
        <taxon>Rhabditomorpha</taxon>
        <taxon>Rhabditoidea</taxon>
        <taxon>Rhabditidae</taxon>
        <taxon>Peloderinae</taxon>
        <taxon>Caenorhabditis</taxon>
    </lineage>
</organism>
<accession>A0A6A5FU81</accession>